<dbReference type="InterPro" id="IPR029068">
    <property type="entry name" value="Glyas_Bleomycin-R_OHBP_Dase"/>
</dbReference>
<feature type="domain" description="VOC" evidence="1">
    <location>
        <begin position="4"/>
        <end position="110"/>
    </location>
</feature>
<dbReference type="SUPFAM" id="SSF54593">
    <property type="entry name" value="Glyoxalase/Bleomycin resistance protein/Dihydroxybiphenyl dioxygenase"/>
    <property type="match status" value="1"/>
</dbReference>
<dbReference type="CDD" id="cd06587">
    <property type="entry name" value="VOC"/>
    <property type="match status" value="1"/>
</dbReference>
<organism evidence="2 3">
    <name type="scientific">Brevundimonas albigilva</name>
    <dbReference type="NCBI Taxonomy" id="1312364"/>
    <lineage>
        <taxon>Bacteria</taxon>
        <taxon>Pseudomonadati</taxon>
        <taxon>Pseudomonadota</taxon>
        <taxon>Alphaproteobacteria</taxon>
        <taxon>Caulobacterales</taxon>
        <taxon>Caulobacteraceae</taxon>
        <taxon>Brevundimonas</taxon>
    </lineage>
</organism>
<keyword evidence="3" id="KW-1185">Reference proteome</keyword>
<dbReference type="PROSITE" id="PS51819">
    <property type="entry name" value="VOC"/>
    <property type="match status" value="1"/>
</dbReference>
<sequence>MPIAAIYANLSCKALPDAARWFAAVFGREADRRPMEGLLEWDCGDGGLQLFQKPEDAGRGTLTLIVEDIRAERDRLAAAGLAVGEIEAADYTSILRLRDPDGNLVVLAQPHA</sequence>
<dbReference type="Proteomes" id="UP001055429">
    <property type="component" value="Chromosome"/>
</dbReference>
<evidence type="ECO:0000313" key="2">
    <source>
        <dbReference type="EMBL" id="URI14930.1"/>
    </source>
</evidence>
<dbReference type="InterPro" id="IPR037523">
    <property type="entry name" value="VOC_core"/>
</dbReference>
<accession>A0ABY4SIX4</accession>
<dbReference type="Pfam" id="PF18029">
    <property type="entry name" value="Glyoxalase_6"/>
    <property type="match status" value="1"/>
</dbReference>
<evidence type="ECO:0000259" key="1">
    <source>
        <dbReference type="PROSITE" id="PS51819"/>
    </source>
</evidence>
<name>A0ABY4SIX4_9CAUL</name>
<dbReference type="RefSeq" id="WP_249749432.1">
    <property type="nucleotide sequence ID" value="NZ_CP097298.1"/>
</dbReference>
<reference evidence="2" key="1">
    <citation type="submission" date="2022-05" db="EMBL/GenBank/DDBJ databases">
        <title>Brevundimonas albigilva TT17 genome sequence.</title>
        <authorList>
            <person name="Lee K."/>
            <person name="Son H."/>
        </authorList>
    </citation>
    <scope>NUCLEOTIDE SEQUENCE</scope>
    <source>
        <strain evidence="2">TT17</strain>
    </source>
</reference>
<evidence type="ECO:0000313" key="3">
    <source>
        <dbReference type="Proteomes" id="UP001055429"/>
    </source>
</evidence>
<dbReference type="InterPro" id="IPR041581">
    <property type="entry name" value="Glyoxalase_6"/>
</dbReference>
<protein>
    <recommendedName>
        <fullName evidence="1">VOC domain-containing protein</fullName>
    </recommendedName>
</protein>
<proteinExistence type="predicted"/>
<dbReference type="EMBL" id="CP097649">
    <property type="protein sequence ID" value="URI14930.1"/>
    <property type="molecule type" value="Genomic_DNA"/>
</dbReference>
<dbReference type="Gene3D" id="3.10.180.10">
    <property type="entry name" value="2,3-Dihydroxybiphenyl 1,2-Dioxygenase, domain 1"/>
    <property type="match status" value="1"/>
</dbReference>
<gene>
    <name evidence="2" type="ORF">M8231_14145</name>
</gene>